<organism evidence="1 2">
    <name type="scientific">Ficus carica</name>
    <name type="common">Common fig</name>
    <dbReference type="NCBI Taxonomy" id="3494"/>
    <lineage>
        <taxon>Eukaryota</taxon>
        <taxon>Viridiplantae</taxon>
        <taxon>Streptophyta</taxon>
        <taxon>Embryophyta</taxon>
        <taxon>Tracheophyta</taxon>
        <taxon>Spermatophyta</taxon>
        <taxon>Magnoliopsida</taxon>
        <taxon>eudicotyledons</taxon>
        <taxon>Gunneridae</taxon>
        <taxon>Pentapetalae</taxon>
        <taxon>rosids</taxon>
        <taxon>fabids</taxon>
        <taxon>Rosales</taxon>
        <taxon>Moraceae</taxon>
        <taxon>Ficeae</taxon>
        <taxon>Ficus</taxon>
    </lineage>
</organism>
<dbReference type="AlphaFoldDB" id="A0AA88D7Y0"/>
<protein>
    <submittedName>
        <fullName evidence="1">Uncharacterized protein</fullName>
    </submittedName>
</protein>
<comment type="caution">
    <text evidence="1">The sequence shown here is derived from an EMBL/GenBank/DDBJ whole genome shotgun (WGS) entry which is preliminary data.</text>
</comment>
<gene>
    <name evidence="1" type="ORF">TIFTF001_014200</name>
</gene>
<evidence type="ECO:0000313" key="2">
    <source>
        <dbReference type="Proteomes" id="UP001187192"/>
    </source>
</evidence>
<sequence length="81" mass="9185">MGFGEEEEWNIMRVNSERGDSANWVVHALRILHFTGWEGQLMDACERVLRGWTKSIDPLTYDMAVPSNANSLDVVFSLEVG</sequence>
<reference evidence="1" key="1">
    <citation type="submission" date="2023-07" db="EMBL/GenBank/DDBJ databases">
        <title>draft genome sequence of fig (Ficus carica).</title>
        <authorList>
            <person name="Takahashi T."/>
            <person name="Nishimura K."/>
        </authorList>
    </citation>
    <scope>NUCLEOTIDE SEQUENCE</scope>
</reference>
<accession>A0AA88D7Y0</accession>
<dbReference type="EMBL" id="BTGU01000019">
    <property type="protein sequence ID" value="GMN44997.1"/>
    <property type="molecule type" value="Genomic_DNA"/>
</dbReference>
<name>A0AA88D7Y0_FICCA</name>
<dbReference type="Proteomes" id="UP001187192">
    <property type="component" value="Unassembled WGS sequence"/>
</dbReference>
<proteinExistence type="predicted"/>
<keyword evidence="2" id="KW-1185">Reference proteome</keyword>
<evidence type="ECO:0000313" key="1">
    <source>
        <dbReference type="EMBL" id="GMN44997.1"/>
    </source>
</evidence>